<reference evidence="2" key="1">
    <citation type="submission" date="2020-03" db="EMBL/GenBank/DDBJ databases">
        <authorList>
            <person name="He L."/>
        </authorList>
    </citation>
    <scope>NUCLEOTIDE SEQUENCE</scope>
    <source>
        <strain evidence="2">CkLH20</strain>
    </source>
</reference>
<gene>
    <name evidence="2" type="ORF">CkaCkLH20_10604</name>
</gene>
<protein>
    <submittedName>
        <fullName evidence="2">Uncharacterized protein</fullName>
    </submittedName>
</protein>
<dbReference type="Proteomes" id="UP000781932">
    <property type="component" value="Unassembled WGS sequence"/>
</dbReference>
<accession>A0A9P6HXP6</accession>
<organism evidence="2 3">
    <name type="scientific">Colletotrichum karsti</name>
    <dbReference type="NCBI Taxonomy" id="1095194"/>
    <lineage>
        <taxon>Eukaryota</taxon>
        <taxon>Fungi</taxon>
        <taxon>Dikarya</taxon>
        <taxon>Ascomycota</taxon>
        <taxon>Pezizomycotina</taxon>
        <taxon>Sordariomycetes</taxon>
        <taxon>Hypocreomycetidae</taxon>
        <taxon>Glomerellales</taxon>
        <taxon>Glomerellaceae</taxon>
        <taxon>Colletotrichum</taxon>
        <taxon>Colletotrichum boninense species complex</taxon>
    </lineage>
</organism>
<sequence>MQGRSCLDALDKVALHTVNAVAINAPNNAGVVVGDLPSGHMPSKSKRDPPPRVSKKTWAETLEEEKAAKEKESHMDVKDL</sequence>
<name>A0A9P6HXP6_9PEZI</name>
<proteinExistence type="predicted"/>
<keyword evidence="3" id="KW-1185">Reference proteome</keyword>
<evidence type="ECO:0000313" key="2">
    <source>
        <dbReference type="EMBL" id="KAF9871972.1"/>
    </source>
</evidence>
<reference evidence="2" key="2">
    <citation type="submission" date="2020-11" db="EMBL/GenBank/DDBJ databases">
        <title>Whole genome sequencing of Colletotrichum sp.</title>
        <authorList>
            <person name="Li H."/>
        </authorList>
    </citation>
    <scope>NUCLEOTIDE SEQUENCE</scope>
    <source>
        <strain evidence="2">CkLH20</strain>
    </source>
</reference>
<dbReference type="GeneID" id="62166392"/>
<dbReference type="AlphaFoldDB" id="A0A9P6HXP6"/>
<dbReference type="RefSeq" id="XP_038741433.1">
    <property type="nucleotide sequence ID" value="XM_038893318.1"/>
</dbReference>
<dbReference type="EMBL" id="JAATWM020000041">
    <property type="protein sequence ID" value="KAF9871972.1"/>
    <property type="molecule type" value="Genomic_DNA"/>
</dbReference>
<evidence type="ECO:0000256" key="1">
    <source>
        <dbReference type="SAM" id="MobiDB-lite"/>
    </source>
</evidence>
<evidence type="ECO:0000313" key="3">
    <source>
        <dbReference type="Proteomes" id="UP000781932"/>
    </source>
</evidence>
<feature type="region of interest" description="Disordered" evidence="1">
    <location>
        <begin position="34"/>
        <end position="56"/>
    </location>
</feature>
<comment type="caution">
    <text evidence="2">The sequence shown here is derived from an EMBL/GenBank/DDBJ whole genome shotgun (WGS) entry which is preliminary data.</text>
</comment>